<dbReference type="Gene3D" id="3.40.50.1170">
    <property type="entry name" value="L-asparaginase, N-terminal domain"/>
    <property type="match status" value="1"/>
</dbReference>
<dbReference type="NCBIfam" id="TIGR00519">
    <property type="entry name" value="asnASE_I"/>
    <property type="match status" value="1"/>
</dbReference>
<evidence type="ECO:0000259" key="5">
    <source>
        <dbReference type="Pfam" id="PF17763"/>
    </source>
</evidence>
<dbReference type="PIRSF" id="PIRSF001220">
    <property type="entry name" value="L-ASNase_gatD"/>
    <property type="match status" value="1"/>
</dbReference>
<dbReference type="Gene3D" id="3.40.50.40">
    <property type="match status" value="1"/>
</dbReference>
<dbReference type="InterPro" id="IPR006033">
    <property type="entry name" value="AsnA_fam"/>
</dbReference>
<comment type="similarity">
    <text evidence="1">Belongs to the asparaginase 1 family.</text>
</comment>
<dbReference type="PROSITE" id="PS51732">
    <property type="entry name" value="ASN_GLN_ASE_3"/>
    <property type="match status" value="1"/>
</dbReference>
<dbReference type="EMBL" id="PCWN01000008">
    <property type="protein sequence ID" value="PIR03805.1"/>
    <property type="molecule type" value="Genomic_DNA"/>
</dbReference>
<dbReference type="GO" id="GO:0006520">
    <property type="term" value="P:amino acid metabolic process"/>
    <property type="evidence" value="ECO:0007669"/>
    <property type="project" value="InterPro"/>
</dbReference>
<dbReference type="InterPro" id="IPR037152">
    <property type="entry name" value="L-asparaginase_N_sf"/>
</dbReference>
<dbReference type="Pfam" id="PF17763">
    <property type="entry name" value="Asparaginase_C"/>
    <property type="match status" value="1"/>
</dbReference>
<dbReference type="InterPro" id="IPR027474">
    <property type="entry name" value="L-asparaginase_N"/>
</dbReference>
<feature type="active site" description="O-isoaspartyl threonine intermediate" evidence="3">
    <location>
        <position position="13"/>
    </location>
</feature>
<dbReference type="CDD" id="cd08963">
    <property type="entry name" value="L-asparaginase_I"/>
    <property type="match status" value="1"/>
</dbReference>
<dbReference type="PRINTS" id="PR00139">
    <property type="entry name" value="ASNGLNASE"/>
</dbReference>
<dbReference type="SFLD" id="SFLDS00057">
    <property type="entry name" value="Glutaminase/Asparaginase"/>
    <property type="match status" value="1"/>
</dbReference>
<accession>A0A2H0N6R2</accession>
<sequence length="334" mass="35943">MKPHILLIFAGGTIGMVPNKDTGALQPAESALELMKQIPELEEIATLDIEVVANIDSSNMTPEHWVKISHTINDNYSKYDGFVVAQGSDTMAYTASALSFALQGLGKPVIFTGSLIPLQKAGSDARNNLVYACMTAALDLAEVCIVLSHTILRGNRAKKHHESFVAAFHSPNFPNLGELGRPITLHSWRNKRNNSSPLTLHADFDENIAVIRLFPGFPPKIIDSIVAQGTHALIIEGFGPGNVPFLNTSIIPSIQKAISHGIPVIISNQMEEGTTNLHAYEAGLEAQKAGAISSGDMTIEATITKTMWALANSDKSIKSIKAILEKDISGELSE</sequence>
<name>A0A2H0N6R2_9BACT</name>
<dbReference type="InterPro" id="IPR036152">
    <property type="entry name" value="Asp/glu_Ase-like_sf"/>
</dbReference>
<feature type="domain" description="Asparaginase/glutaminase C-terminal" evidence="5">
    <location>
        <begin position="207"/>
        <end position="323"/>
    </location>
</feature>
<dbReference type="InterPro" id="IPR040919">
    <property type="entry name" value="Asparaginase_C"/>
</dbReference>
<dbReference type="InterPro" id="IPR041725">
    <property type="entry name" value="L-asparaginase_I"/>
</dbReference>
<dbReference type="SMART" id="SM00870">
    <property type="entry name" value="Asparaginase"/>
    <property type="match status" value="1"/>
</dbReference>
<dbReference type="GO" id="GO:0004067">
    <property type="term" value="F:asparaginase activity"/>
    <property type="evidence" value="ECO:0007669"/>
    <property type="project" value="UniProtKB-UniRule"/>
</dbReference>
<proteinExistence type="inferred from homology"/>
<protein>
    <submittedName>
        <fullName evidence="6">L-asparaginase 1</fullName>
    </submittedName>
</protein>
<organism evidence="6 7">
    <name type="scientific">Candidatus Magasanikbacteria bacterium CG11_big_fil_rev_8_21_14_0_20_39_34</name>
    <dbReference type="NCBI Taxonomy" id="1974653"/>
    <lineage>
        <taxon>Bacteria</taxon>
        <taxon>Candidatus Magasanikiibacteriota</taxon>
    </lineage>
</organism>
<dbReference type="InterPro" id="IPR027473">
    <property type="entry name" value="L-asparaginase_C"/>
</dbReference>
<evidence type="ECO:0000313" key="7">
    <source>
        <dbReference type="Proteomes" id="UP000229600"/>
    </source>
</evidence>
<dbReference type="AlphaFoldDB" id="A0A2H0N6R2"/>
<dbReference type="PANTHER" id="PTHR11707:SF28">
    <property type="entry name" value="60 KDA LYSOPHOSPHOLIPASE"/>
    <property type="match status" value="1"/>
</dbReference>
<dbReference type="PANTHER" id="PTHR11707">
    <property type="entry name" value="L-ASPARAGINASE"/>
    <property type="match status" value="1"/>
</dbReference>
<evidence type="ECO:0000256" key="1">
    <source>
        <dbReference type="ARBA" id="ARBA00010518"/>
    </source>
</evidence>
<dbReference type="PIRSF" id="PIRSF500176">
    <property type="entry name" value="L_ASNase"/>
    <property type="match status" value="1"/>
</dbReference>
<dbReference type="SUPFAM" id="SSF53774">
    <property type="entry name" value="Glutaminase/Asparaginase"/>
    <property type="match status" value="1"/>
</dbReference>
<dbReference type="InterPro" id="IPR006034">
    <property type="entry name" value="Asparaginase/glutaminase-like"/>
</dbReference>
<evidence type="ECO:0000259" key="4">
    <source>
        <dbReference type="Pfam" id="PF00710"/>
    </source>
</evidence>
<dbReference type="Proteomes" id="UP000229600">
    <property type="component" value="Unassembled WGS sequence"/>
</dbReference>
<dbReference type="FunFam" id="3.40.50.1170:FF:000001">
    <property type="entry name" value="L-asparaginase 2"/>
    <property type="match status" value="1"/>
</dbReference>
<evidence type="ECO:0000313" key="6">
    <source>
        <dbReference type="EMBL" id="PIR03805.1"/>
    </source>
</evidence>
<feature type="domain" description="L-asparaginase N-terminal" evidence="4">
    <location>
        <begin position="4"/>
        <end position="186"/>
    </location>
</feature>
<reference evidence="6 7" key="1">
    <citation type="submission" date="2017-09" db="EMBL/GenBank/DDBJ databases">
        <title>Depth-based differentiation of microbial function through sediment-hosted aquifers and enrichment of novel symbionts in the deep terrestrial subsurface.</title>
        <authorList>
            <person name="Probst A.J."/>
            <person name="Ladd B."/>
            <person name="Jarett J.K."/>
            <person name="Geller-Mcgrath D.E."/>
            <person name="Sieber C.M."/>
            <person name="Emerson J.B."/>
            <person name="Anantharaman K."/>
            <person name="Thomas B.C."/>
            <person name="Malmstrom R."/>
            <person name="Stieglmeier M."/>
            <person name="Klingl A."/>
            <person name="Woyke T."/>
            <person name="Ryan C.M."/>
            <person name="Banfield J.F."/>
        </authorList>
    </citation>
    <scope>NUCLEOTIDE SEQUENCE [LARGE SCALE GENOMIC DNA]</scope>
    <source>
        <strain evidence="6">CG11_big_fil_rev_8_21_14_0_20_39_34</strain>
    </source>
</reference>
<dbReference type="Pfam" id="PF00710">
    <property type="entry name" value="Asparaginase"/>
    <property type="match status" value="1"/>
</dbReference>
<comment type="caution">
    <text evidence="6">The sequence shown here is derived from an EMBL/GenBank/DDBJ whole genome shotgun (WGS) entry which is preliminary data.</text>
</comment>
<evidence type="ECO:0000256" key="3">
    <source>
        <dbReference type="PIRSR" id="PIRSR001220-1"/>
    </source>
</evidence>
<evidence type="ECO:0000256" key="2">
    <source>
        <dbReference type="ARBA" id="ARBA00022801"/>
    </source>
</evidence>
<gene>
    <name evidence="6" type="ORF">COV59_03990</name>
</gene>
<keyword evidence="2" id="KW-0378">Hydrolase</keyword>